<gene>
    <name evidence="1" type="ORF">TASK_LOCUS966</name>
</gene>
<proteinExistence type="predicted"/>
<accession>A0A0R3VUG9</accession>
<dbReference type="OrthoDB" id="10383702at2759"/>
<reference evidence="3" key="1">
    <citation type="submission" date="2017-02" db="UniProtKB">
        <authorList>
            <consortium name="WormBaseParasite"/>
        </authorList>
    </citation>
    <scope>IDENTIFICATION</scope>
</reference>
<dbReference type="Proteomes" id="UP000282613">
    <property type="component" value="Unassembled WGS sequence"/>
</dbReference>
<protein>
    <submittedName>
        <fullName evidence="3">Mab-21 domain-containing protein</fullName>
    </submittedName>
</protein>
<evidence type="ECO:0000313" key="3">
    <source>
        <dbReference type="WBParaSite" id="TASK_0000096501-mRNA-1"/>
    </source>
</evidence>
<organism evidence="3">
    <name type="scientific">Taenia asiatica</name>
    <name type="common">Asian tapeworm</name>
    <dbReference type="NCBI Taxonomy" id="60517"/>
    <lineage>
        <taxon>Eukaryota</taxon>
        <taxon>Metazoa</taxon>
        <taxon>Spiralia</taxon>
        <taxon>Lophotrochozoa</taxon>
        <taxon>Platyhelminthes</taxon>
        <taxon>Cestoda</taxon>
        <taxon>Eucestoda</taxon>
        <taxon>Cyclophyllidea</taxon>
        <taxon>Taeniidae</taxon>
        <taxon>Taenia</taxon>
    </lineage>
</organism>
<evidence type="ECO:0000313" key="2">
    <source>
        <dbReference type="Proteomes" id="UP000282613"/>
    </source>
</evidence>
<name>A0A0R3VUG9_TAEAS</name>
<reference evidence="1 2" key="2">
    <citation type="submission" date="2018-11" db="EMBL/GenBank/DDBJ databases">
        <authorList>
            <consortium name="Pathogen Informatics"/>
        </authorList>
    </citation>
    <scope>NUCLEOTIDE SEQUENCE [LARGE SCALE GENOMIC DNA]</scope>
</reference>
<dbReference type="EMBL" id="UYRS01000172">
    <property type="protein sequence ID" value="VDK22232.1"/>
    <property type="molecule type" value="Genomic_DNA"/>
</dbReference>
<keyword evidence="2" id="KW-1185">Reference proteome</keyword>
<sequence>MVKPNQVHASSLVHREFNPCCDSDIFIDLENLPPDTPMMGFEVTYNALGPPDIPIPLFIAGPLLVFRLHSEDFRSSCLTDFIRSMPADRRQQPTPENPDCEVCCLVQWLLTECQDYDQCFRRLYPKPQVIVYEVMKEIWLRLYRKPILISRKHLLVTKQISFLTLANGEPFIFPGDPERRLYNLDWPLKKAYSFLWTNALIYTLRQTLNRGGMQNDVAAFLLLNIIRILRRFLMALTPPPYPVQICDELFVLDCIHHSPISSHPVLMLLATDLSRLLIRLDNFWNVNEHGREVCAPDDLSMYDCFAFTASLNLLLMNMTCSFYKNNRTQVYVHYYDCRQHPERCLCRYARFLEQADQNH</sequence>
<dbReference type="AlphaFoldDB" id="A0A0R3VUG9"/>
<dbReference type="WBParaSite" id="TASK_0000096501-mRNA-1">
    <property type="protein sequence ID" value="TASK_0000096501-mRNA-1"/>
    <property type="gene ID" value="TASK_0000096501"/>
</dbReference>
<evidence type="ECO:0000313" key="1">
    <source>
        <dbReference type="EMBL" id="VDK22232.1"/>
    </source>
</evidence>